<evidence type="ECO:0000313" key="2">
    <source>
        <dbReference type="Proteomes" id="UP001176883"/>
    </source>
</evidence>
<dbReference type="Proteomes" id="UP001176883">
    <property type="component" value="Unassembled WGS sequence"/>
</dbReference>
<name>A0ABT8W7R3_9FLAO</name>
<comment type="caution">
    <text evidence="1">The sequence shown here is derived from an EMBL/GenBank/DDBJ whole genome shotgun (WGS) entry which is preliminary data.</text>
</comment>
<evidence type="ECO:0008006" key="3">
    <source>
        <dbReference type="Google" id="ProtNLM"/>
    </source>
</evidence>
<organism evidence="1 2">
    <name type="scientific">Flavivirga aquimarina</name>
    <dbReference type="NCBI Taxonomy" id="2027862"/>
    <lineage>
        <taxon>Bacteria</taxon>
        <taxon>Pseudomonadati</taxon>
        <taxon>Bacteroidota</taxon>
        <taxon>Flavobacteriia</taxon>
        <taxon>Flavobacteriales</taxon>
        <taxon>Flavobacteriaceae</taxon>
        <taxon>Flavivirga</taxon>
    </lineage>
</organism>
<dbReference type="EMBL" id="JAUOEK010000066">
    <property type="protein sequence ID" value="MDO5969160.1"/>
    <property type="molecule type" value="Genomic_DNA"/>
</dbReference>
<reference evidence="1" key="1">
    <citation type="submission" date="2023-07" db="EMBL/GenBank/DDBJ databases">
        <title>Two novel species in the genus Flavivirga.</title>
        <authorList>
            <person name="Kwon K."/>
        </authorList>
    </citation>
    <scope>NUCLEOTIDE SEQUENCE</scope>
    <source>
        <strain evidence="1">KCTC 52353</strain>
    </source>
</reference>
<dbReference type="RefSeq" id="WP_303276845.1">
    <property type="nucleotide sequence ID" value="NZ_JAUOEK010000066.1"/>
</dbReference>
<dbReference type="Gene3D" id="2.60.40.1930">
    <property type="match status" value="1"/>
</dbReference>
<keyword evidence="2" id="KW-1185">Reference proteome</keyword>
<accession>A0ABT8W7R3</accession>
<sequence>MFKNKEKRIFIHISIFFLIYTGCYSQVLQDSLNIVRSHASYAEKVYLQLDKTLYTSNETIWFKAIVTSASNHIPTDLSGVLYVELIDPYKKIIDKRLLKLNNGLAEGSFSLQNYKSGQYLIRAYTNWNRNFDQDFTFNQYIQIHTLQEKESPIKTVTLTKTDGEASKLSAQLNPRLLDNKYRGKLKVYLTLDGKEDSLEVKKDKTGYYNLDYSIPKETKLTTLQLNLDRFKTFSKTIALNKDDLDIQFFPEGGELVSGLKSVVGFKAIDYAGKGKEVTGNIIDEAGQIISTFKSNLLGMGKVQFTPQLNKQYYGTIIGNQGTVLKYPFPKVSSVGMVLNVIEDASNINVLVTSKGSFEGESISIRARHRGITDYYSNIKTKGNTVYKQFEKALFPEGIIEFTIFNSNQLPVCERLFFNRNKEQQLNILAKPNRSIYGQRDKIKLDIEIKDFNDEPVNANSSVLVINKEQLGDLQELRQNIRSYFLLSSEIKGDIEDAGHYFRDESNPEDLDVLMLTQGWRKYLYKSPKGAFVNQPEKALTVSGRIGEVINAKKPSKQYVELTMMTFGDAAKGFYTQQVDSTGIFNFSIADTYEDNLEIVIQSKNKKGKNKDYTINLDKKSTPKVHYNPKKKIEVVDTIIDTYIQKAIENEKVVEAFRLSEGTIELDEVLLDGYKLTPEREKIMELHGPPDVVIENKELVSKIKKWSYGLYSILLFNYPEELSVQRTGSGGGFLYANVHGADFTFVLIDGILVNLDQYPLLESLPTEEIKSLEILESPKNWSKYFYELFPPPASPGISSFSIISIYTYAGKGLFSVQRTPGMSKKTIPVFSTPREFYAPKHENLTTQDWKIPDLRPLIYWNANLQTNAEGQAMAEFYNADNTGDMLVVIEAITEDGKIGYHEMTYTVEGKLEK</sequence>
<evidence type="ECO:0000313" key="1">
    <source>
        <dbReference type="EMBL" id="MDO5969160.1"/>
    </source>
</evidence>
<gene>
    <name evidence="1" type="ORF">Q4Q35_05005</name>
</gene>
<proteinExistence type="predicted"/>
<protein>
    <recommendedName>
        <fullName evidence="3">TonB-dependent receptor plug domain-containing protein</fullName>
    </recommendedName>
</protein>